<dbReference type="PANTHER" id="PTHR30620:SF123">
    <property type="entry name" value="BETA-XYLOSIDASE"/>
    <property type="match status" value="1"/>
</dbReference>
<dbReference type="InterPro" id="IPR026891">
    <property type="entry name" value="Fn3-like"/>
</dbReference>
<dbReference type="InterPro" id="IPR001764">
    <property type="entry name" value="Glyco_hydro_3_N"/>
</dbReference>
<reference evidence="4" key="1">
    <citation type="submission" date="2020-07" db="EMBL/GenBank/DDBJ databases">
        <title>Vallitalea pronyensis genome.</title>
        <authorList>
            <person name="Postec A."/>
        </authorList>
    </citation>
    <scope>NUCLEOTIDE SEQUENCE</scope>
    <source>
        <strain evidence="4">FatNI3</strain>
    </source>
</reference>
<protein>
    <submittedName>
        <fullName evidence="4">Glycoside hydrolase family 3 C-terminal domain-containing protein</fullName>
    </submittedName>
</protein>
<evidence type="ECO:0000313" key="4">
    <source>
        <dbReference type="EMBL" id="QUI22074.1"/>
    </source>
</evidence>
<dbReference type="PANTHER" id="PTHR30620">
    <property type="entry name" value="PERIPLASMIC BETA-GLUCOSIDASE-RELATED"/>
    <property type="match status" value="1"/>
</dbReference>
<dbReference type="InterPro" id="IPR036881">
    <property type="entry name" value="Glyco_hydro_3_C_sf"/>
</dbReference>
<dbReference type="SUPFAM" id="SSF51445">
    <property type="entry name" value="(Trans)glycosidases"/>
    <property type="match status" value="1"/>
</dbReference>
<dbReference type="Pfam" id="PF14310">
    <property type="entry name" value="Fn3-like"/>
    <property type="match status" value="1"/>
</dbReference>
<comment type="similarity">
    <text evidence="1">Belongs to the glycosyl hydrolase 3 family.</text>
</comment>
<dbReference type="InterPro" id="IPR017853">
    <property type="entry name" value="GH"/>
</dbReference>
<dbReference type="RefSeq" id="WP_212697552.1">
    <property type="nucleotide sequence ID" value="NZ_CP058649.1"/>
</dbReference>
<dbReference type="Gene3D" id="3.20.20.300">
    <property type="entry name" value="Glycoside hydrolase, family 3, N-terminal domain"/>
    <property type="match status" value="1"/>
</dbReference>
<dbReference type="GO" id="GO:0009251">
    <property type="term" value="P:glucan catabolic process"/>
    <property type="evidence" value="ECO:0007669"/>
    <property type="project" value="TreeGrafter"/>
</dbReference>
<name>A0A8J8MI65_9FIRM</name>
<dbReference type="Proteomes" id="UP000683246">
    <property type="component" value="Chromosome"/>
</dbReference>
<dbReference type="InterPro" id="IPR013783">
    <property type="entry name" value="Ig-like_fold"/>
</dbReference>
<dbReference type="AlphaFoldDB" id="A0A8J8MI65"/>
<dbReference type="EMBL" id="CP058649">
    <property type="protein sequence ID" value="QUI22074.1"/>
    <property type="molecule type" value="Genomic_DNA"/>
</dbReference>
<dbReference type="Pfam" id="PF00933">
    <property type="entry name" value="Glyco_hydro_3"/>
    <property type="match status" value="1"/>
</dbReference>
<accession>A0A8J8MI65</accession>
<keyword evidence="5" id="KW-1185">Reference proteome</keyword>
<sequence length="749" mass="82614">MDYKNSNLSVEQRINDLLARMTLEEKVAQLDMCLATDFATKPSKKHICSIDEDSEFDYEKLKDRLAHRGIGSMTSVYTVPAVTNRLQRYFVEETRLGIPCLFTGEGLHGIDGLRGTVFPSCLGMAATFNPDLVYRIGDAIGKETRSLGIHEVLSPNLDIARELRWGRVEETFGEDTYLASRLGVSIIKGLQKGDISRPDSVVSEPKHYCVYGIPEGGSNCSPAHVGRREVKSVYLPVFEAGIKEGGAYNVMASYNSVDGDVMMCSNNYLDKILKQELGLKGYSRSDWGGIGKIKGRHHLVTEDSEAIRMAIGNGLDVQGLDYPNDIFEPTLVDLVNNNAIPMSRIDDAVSRVLRVKFDLGLFDNPYSNEDNYLNWIRCEEHRLISLNTARESITLLKNNGALPLDKSVKSIALIGPNSASPKIGGYSSIPTGYTIASVLDVLKSSVGEDVTIRQCNGCSITEGEKTEHIIDGHPHLYSEGEDEILNTLDEAVMIASECDVIIMVGGDNSLTSGECHDRTELTLPGKQRELIKKLSELNKPLHLVLLNGKAFDLSLESQLCDSIMMAWFGGEHGSQAIVEALFGELNPSGRLPLSFPQSSGRIPCYYSMLPGGDFEFFEGTKEPMYSFGYGLSYTTFDYSNLQVSTIDQNTFEGTVTIDITNTGDTSGDEVIQLYVNDLQSSVATPMKLLKGFKRIHLAPHACKTVTFELNFDTFKLMDLDCQWVVEPGDFKIMVGAASNDIRCETIITL</sequence>
<proteinExistence type="inferred from homology"/>
<dbReference type="InterPro" id="IPR036962">
    <property type="entry name" value="Glyco_hydro_3_N_sf"/>
</dbReference>
<dbReference type="FunFam" id="2.60.40.10:FF:000495">
    <property type="entry name" value="Periplasmic beta-glucosidase"/>
    <property type="match status" value="1"/>
</dbReference>
<dbReference type="Gene3D" id="3.40.50.1700">
    <property type="entry name" value="Glycoside hydrolase family 3 C-terminal domain"/>
    <property type="match status" value="1"/>
</dbReference>
<dbReference type="Pfam" id="PF01915">
    <property type="entry name" value="Glyco_hydro_3_C"/>
    <property type="match status" value="1"/>
</dbReference>
<evidence type="ECO:0000313" key="5">
    <source>
        <dbReference type="Proteomes" id="UP000683246"/>
    </source>
</evidence>
<organism evidence="4 5">
    <name type="scientific">Vallitalea pronyensis</name>
    <dbReference type="NCBI Taxonomy" id="1348613"/>
    <lineage>
        <taxon>Bacteria</taxon>
        <taxon>Bacillati</taxon>
        <taxon>Bacillota</taxon>
        <taxon>Clostridia</taxon>
        <taxon>Lachnospirales</taxon>
        <taxon>Vallitaleaceae</taxon>
        <taxon>Vallitalea</taxon>
    </lineage>
</organism>
<dbReference type="InterPro" id="IPR002772">
    <property type="entry name" value="Glyco_hydro_3_C"/>
</dbReference>
<evidence type="ECO:0000259" key="3">
    <source>
        <dbReference type="SMART" id="SM01217"/>
    </source>
</evidence>
<evidence type="ECO:0000256" key="1">
    <source>
        <dbReference type="ARBA" id="ARBA00005336"/>
    </source>
</evidence>
<dbReference type="KEGG" id="vpy:HZI73_07070"/>
<dbReference type="SMART" id="SM01217">
    <property type="entry name" value="Fn3_like"/>
    <property type="match status" value="1"/>
</dbReference>
<evidence type="ECO:0000256" key="2">
    <source>
        <dbReference type="ARBA" id="ARBA00022801"/>
    </source>
</evidence>
<feature type="domain" description="Fibronectin type III-like" evidence="3">
    <location>
        <begin position="669"/>
        <end position="738"/>
    </location>
</feature>
<dbReference type="Gene3D" id="2.60.40.10">
    <property type="entry name" value="Immunoglobulins"/>
    <property type="match status" value="1"/>
</dbReference>
<dbReference type="PRINTS" id="PR00133">
    <property type="entry name" value="GLHYDRLASE3"/>
</dbReference>
<dbReference type="GO" id="GO:0008422">
    <property type="term" value="F:beta-glucosidase activity"/>
    <property type="evidence" value="ECO:0007669"/>
    <property type="project" value="UniProtKB-ARBA"/>
</dbReference>
<dbReference type="InterPro" id="IPR051915">
    <property type="entry name" value="Cellulose_Degrad_GH3"/>
</dbReference>
<gene>
    <name evidence="4" type="ORF">HZI73_07070</name>
</gene>
<keyword evidence="2 4" id="KW-0378">Hydrolase</keyword>
<dbReference type="SUPFAM" id="SSF52279">
    <property type="entry name" value="Beta-D-glucan exohydrolase, C-terminal domain"/>
    <property type="match status" value="1"/>
</dbReference>